<dbReference type="InterPro" id="IPR002634">
    <property type="entry name" value="BolA"/>
</dbReference>
<keyword evidence="4" id="KW-1185">Reference proteome</keyword>
<dbReference type="InterPro" id="IPR036065">
    <property type="entry name" value="BolA-like_sf"/>
</dbReference>
<dbReference type="PANTHER" id="PTHR46229">
    <property type="entry name" value="BOLA TRANSCRIPTION REGULATOR"/>
    <property type="match status" value="1"/>
</dbReference>
<dbReference type="KEGG" id="pbal:CPBP_00815"/>
<dbReference type="AlphaFoldDB" id="A0A7L9RUI4"/>
<comment type="similarity">
    <text evidence="1 2">Belongs to the BolA/IbaG family.</text>
</comment>
<dbReference type="InterPro" id="IPR050961">
    <property type="entry name" value="BolA/IbaG_stress_morph_reg"/>
</dbReference>
<name>A0A7L9RUI4_9PROT</name>
<evidence type="ECO:0000313" key="3">
    <source>
        <dbReference type="EMBL" id="QOL20038.1"/>
    </source>
</evidence>
<dbReference type="PIRSF" id="PIRSF003113">
    <property type="entry name" value="BolA"/>
    <property type="match status" value="1"/>
</dbReference>
<dbReference type="SUPFAM" id="SSF82657">
    <property type="entry name" value="BolA-like"/>
    <property type="match status" value="1"/>
</dbReference>
<dbReference type="Pfam" id="PF01722">
    <property type="entry name" value="BolA"/>
    <property type="match status" value="1"/>
</dbReference>
<sequence>MAVAQDKLYSLLKESFADAEVIIQDLAGDGDHYAVTVKSPAFKGMTRVQQHKMVYDALQGAMAAELHALAIKTEVL</sequence>
<dbReference type="Gene3D" id="3.30.300.90">
    <property type="entry name" value="BolA-like"/>
    <property type="match status" value="1"/>
</dbReference>
<evidence type="ECO:0000256" key="2">
    <source>
        <dbReference type="RuleBase" id="RU003860"/>
    </source>
</evidence>
<dbReference type="PANTHER" id="PTHR46229:SF2">
    <property type="entry name" value="BOLA-LIKE PROTEIN 1"/>
    <property type="match status" value="1"/>
</dbReference>
<gene>
    <name evidence="3" type="ORF">CPBP_00815</name>
</gene>
<dbReference type="EMBL" id="CP054719">
    <property type="protein sequence ID" value="QOL20038.1"/>
    <property type="molecule type" value="Genomic_DNA"/>
</dbReference>
<protein>
    <submittedName>
        <fullName evidence="3">BolA family transcriptional regulator</fullName>
    </submittedName>
</protein>
<dbReference type="RefSeq" id="WP_350331592.1">
    <property type="nucleotide sequence ID" value="NZ_CP054719.1"/>
</dbReference>
<evidence type="ECO:0000256" key="1">
    <source>
        <dbReference type="ARBA" id="ARBA00005578"/>
    </source>
</evidence>
<proteinExistence type="inferred from homology"/>
<dbReference type="Proteomes" id="UP000594001">
    <property type="component" value="Chromosome"/>
</dbReference>
<evidence type="ECO:0000313" key="4">
    <source>
        <dbReference type="Proteomes" id="UP000594001"/>
    </source>
</evidence>
<organism evidence="3 4">
    <name type="scientific">Candidatus Bodocaedibacter vickermanii</name>
    <dbReference type="NCBI Taxonomy" id="2741701"/>
    <lineage>
        <taxon>Bacteria</taxon>
        <taxon>Pseudomonadati</taxon>
        <taxon>Pseudomonadota</taxon>
        <taxon>Alphaproteobacteria</taxon>
        <taxon>Holosporales</taxon>
        <taxon>Candidatus Paracaedibacteraceae</taxon>
        <taxon>Candidatus Bodocaedibacter</taxon>
    </lineage>
</organism>
<accession>A0A7L9RUI4</accession>
<reference evidence="3 4" key="1">
    <citation type="submission" date="2020-06" db="EMBL/GenBank/DDBJ databases">
        <title>The endosymbiont of the kinetoplastid Bodo saltans is a Paracaedibacter-like alpha-proteobacterium possessing a putative toxin-antitoxin system.</title>
        <authorList>
            <person name="Midha S."/>
            <person name="Rigden D.J."/>
            <person name="Siozios S."/>
            <person name="Hurst G.D.D."/>
            <person name="Jackson A.P."/>
        </authorList>
    </citation>
    <scope>NUCLEOTIDE SEQUENCE [LARGE SCALE GENOMIC DNA]</scope>
    <source>
        <strain evidence="3">Lake Konstanz</strain>
    </source>
</reference>